<evidence type="ECO:0000256" key="1">
    <source>
        <dbReference type="SAM" id="MobiDB-lite"/>
    </source>
</evidence>
<dbReference type="PANTHER" id="PTHR34280">
    <property type="entry name" value="OS01G0920100 PROTEIN"/>
    <property type="match status" value="1"/>
</dbReference>
<proteinExistence type="predicted"/>
<reference evidence="2 3" key="1">
    <citation type="submission" date="2024-01" db="EMBL/GenBank/DDBJ databases">
        <title>The complete chloroplast genome sequence of Lithospermum erythrorhizon: insights into the phylogenetic relationship among Boraginaceae species and the maternal lineages of purple gromwells.</title>
        <authorList>
            <person name="Okada T."/>
            <person name="Watanabe K."/>
        </authorList>
    </citation>
    <scope>NUCLEOTIDE SEQUENCE [LARGE SCALE GENOMIC DNA]</scope>
</reference>
<feature type="compositionally biased region" description="Polar residues" evidence="1">
    <location>
        <begin position="153"/>
        <end position="165"/>
    </location>
</feature>
<protein>
    <submittedName>
        <fullName evidence="2">Uncharacterized protein</fullName>
    </submittedName>
</protein>
<accession>A0AAV3NPU6</accession>
<evidence type="ECO:0000313" key="3">
    <source>
        <dbReference type="Proteomes" id="UP001454036"/>
    </source>
</evidence>
<sequence length="221" mass="24365">MGSCVSVHKDPTSAIKLRFSVGSSKNEEILIPSPIKEKPLMNGDNLVVSDVVVKDKTQTSFRSYGSKEELFFDSQPWLESDCEDDFYSVNGDFTPSRGNTPVHHSFSSALQRKIIVPEKAPVPLPEPSPKKRLSELFEESLREHQDIDDQDLADNNNDKSLTGTPYGSGAISVCSAERTSNGARTPDDTSVRYAQCCMPRLLSVRSYSGRKKKLSPGHNVG</sequence>
<evidence type="ECO:0000313" key="2">
    <source>
        <dbReference type="EMBL" id="GAA0141375.1"/>
    </source>
</evidence>
<keyword evidence="3" id="KW-1185">Reference proteome</keyword>
<name>A0AAV3NPU6_LITER</name>
<dbReference type="Proteomes" id="UP001454036">
    <property type="component" value="Unassembled WGS sequence"/>
</dbReference>
<dbReference type="AlphaFoldDB" id="A0AAV3NPU6"/>
<dbReference type="PANTHER" id="PTHR34280:SF2">
    <property type="entry name" value="OS01G0920100 PROTEIN"/>
    <property type="match status" value="1"/>
</dbReference>
<feature type="region of interest" description="Disordered" evidence="1">
    <location>
        <begin position="141"/>
        <end position="170"/>
    </location>
</feature>
<dbReference type="InterPro" id="IPR038947">
    <property type="entry name" value="At3g27210-like"/>
</dbReference>
<comment type="caution">
    <text evidence="2">The sequence shown here is derived from an EMBL/GenBank/DDBJ whole genome shotgun (WGS) entry which is preliminary data.</text>
</comment>
<dbReference type="EMBL" id="BAABME010015475">
    <property type="protein sequence ID" value="GAA0141375.1"/>
    <property type="molecule type" value="Genomic_DNA"/>
</dbReference>
<organism evidence="2 3">
    <name type="scientific">Lithospermum erythrorhizon</name>
    <name type="common">Purple gromwell</name>
    <name type="synonym">Lithospermum officinale var. erythrorhizon</name>
    <dbReference type="NCBI Taxonomy" id="34254"/>
    <lineage>
        <taxon>Eukaryota</taxon>
        <taxon>Viridiplantae</taxon>
        <taxon>Streptophyta</taxon>
        <taxon>Embryophyta</taxon>
        <taxon>Tracheophyta</taxon>
        <taxon>Spermatophyta</taxon>
        <taxon>Magnoliopsida</taxon>
        <taxon>eudicotyledons</taxon>
        <taxon>Gunneridae</taxon>
        <taxon>Pentapetalae</taxon>
        <taxon>asterids</taxon>
        <taxon>lamiids</taxon>
        <taxon>Boraginales</taxon>
        <taxon>Boraginaceae</taxon>
        <taxon>Boraginoideae</taxon>
        <taxon>Lithospermeae</taxon>
        <taxon>Lithospermum</taxon>
    </lineage>
</organism>
<gene>
    <name evidence="2" type="ORF">LIER_35382</name>
</gene>